<keyword evidence="2" id="KW-1185">Reference proteome</keyword>
<dbReference type="PANTHER" id="PTHR13452:SF13">
    <property type="entry name" value="OS02G0672400 PROTEIN"/>
    <property type="match status" value="1"/>
</dbReference>
<dbReference type="Proteomes" id="UP000634136">
    <property type="component" value="Unassembled WGS sequence"/>
</dbReference>
<name>A0A834STE3_9FABA</name>
<dbReference type="AlphaFoldDB" id="A0A834STE3"/>
<evidence type="ECO:0000313" key="1">
    <source>
        <dbReference type="EMBL" id="KAF7809381.1"/>
    </source>
</evidence>
<evidence type="ECO:0008006" key="3">
    <source>
        <dbReference type="Google" id="ProtNLM"/>
    </source>
</evidence>
<evidence type="ECO:0000313" key="2">
    <source>
        <dbReference type="Proteomes" id="UP000634136"/>
    </source>
</evidence>
<comment type="caution">
    <text evidence="1">The sequence shown here is derived from an EMBL/GenBank/DDBJ whole genome shotgun (WGS) entry which is preliminary data.</text>
</comment>
<accession>A0A834STE3</accession>
<reference evidence="1" key="1">
    <citation type="submission" date="2020-09" db="EMBL/GenBank/DDBJ databases">
        <title>Genome-Enabled Discovery of Anthraquinone Biosynthesis in Senna tora.</title>
        <authorList>
            <person name="Kang S.-H."/>
            <person name="Pandey R.P."/>
            <person name="Lee C.-M."/>
            <person name="Sim J.-S."/>
            <person name="Jeong J.-T."/>
            <person name="Choi B.-S."/>
            <person name="Jung M."/>
            <person name="Ginzburg D."/>
            <person name="Zhao K."/>
            <person name="Won S.Y."/>
            <person name="Oh T.-J."/>
            <person name="Yu Y."/>
            <person name="Kim N.-H."/>
            <person name="Lee O.R."/>
            <person name="Lee T.-H."/>
            <person name="Bashyal P."/>
            <person name="Kim T.-S."/>
            <person name="Lee W.-H."/>
            <person name="Kawkins C."/>
            <person name="Kim C.-K."/>
            <person name="Kim J.S."/>
            <person name="Ahn B.O."/>
            <person name="Rhee S.Y."/>
            <person name="Sohng J.K."/>
        </authorList>
    </citation>
    <scope>NUCLEOTIDE SEQUENCE</scope>
    <source>
        <tissue evidence="1">Leaf</tissue>
    </source>
</reference>
<protein>
    <recommendedName>
        <fullName evidence="3">THUMP domain-containing protein</fullName>
    </recommendedName>
</protein>
<dbReference type="GO" id="GO:0003723">
    <property type="term" value="F:RNA binding"/>
    <property type="evidence" value="ECO:0007669"/>
    <property type="project" value="InterPro"/>
</dbReference>
<proteinExistence type="predicted"/>
<dbReference type="EMBL" id="JAAIUW010000011">
    <property type="protein sequence ID" value="KAF7809381.1"/>
    <property type="molecule type" value="Genomic_DNA"/>
</dbReference>
<organism evidence="1 2">
    <name type="scientific">Senna tora</name>
    <dbReference type="NCBI Taxonomy" id="362788"/>
    <lineage>
        <taxon>Eukaryota</taxon>
        <taxon>Viridiplantae</taxon>
        <taxon>Streptophyta</taxon>
        <taxon>Embryophyta</taxon>
        <taxon>Tracheophyta</taxon>
        <taxon>Spermatophyta</taxon>
        <taxon>Magnoliopsida</taxon>
        <taxon>eudicotyledons</taxon>
        <taxon>Gunneridae</taxon>
        <taxon>Pentapetalae</taxon>
        <taxon>rosids</taxon>
        <taxon>fabids</taxon>
        <taxon>Fabales</taxon>
        <taxon>Fabaceae</taxon>
        <taxon>Caesalpinioideae</taxon>
        <taxon>Cassia clade</taxon>
        <taxon>Senna</taxon>
    </lineage>
</organism>
<sequence>MTDEGGAATREREEEAVAVQKIEGEGQKSLAPWEQHSAVISLPRFDYSAPSSILQHSHCGFLVTCTIKREKSATKEVMSILEKYVELFKDGGYDGLEKPEKNSTAKRRRTCTKDSGKDCLDLEGTNAAIVNSGEGKLPEGTCLSPAKAETNNGRVSDLSLVKLTRSGLLLFTFPRDALPDTVGIVSKIIQSLESGSVSSPVWCHRIFPIQATCCLNEKELQEIVSELVKKFVADKQNQLGRPLKVQFTKHISHLCYSKNVVATIGIEETKFLKENANSLLDRNKCFAVVASAVKHVVEDSVVDLKCPELSVLVEWLPLSGLPTGSVIVAVSVLPINLVGTKPRLCIKALASNTKEGSGAQ</sequence>
<gene>
    <name evidence="1" type="ORF">G2W53_036124</name>
</gene>
<dbReference type="PANTHER" id="PTHR13452">
    <property type="entry name" value="THUMP DOMAIN CONTAINING PROTEIN 1-RELATED"/>
    <property type="match status" value="1"/>
</dbReference>
<dbReference type="GO" id="GO:0006400">
    <property type="term" value="P:tRNA modification"/>
    <property type="evidence" value="ECO:0007669"/>
    <property type="project" value="InterPro"/>
</dbReference>
<dbReference type="InterPro" id="IPR040183">
    <property type="entry name" value="THUMPD1-like"/>
</dbReference>
<dbReference type="OrthoDB" id="367221at2759"/>